<name>A0A1M2VB49_TRAPU</name>
<evidence type="ECO:0000256" key="5">
    <source>
        <dbReference type="ARBA" id="ARBA00023180"/>
    </source>
</evidence>
<keyword evidence="4" id="KW-0378">Hydrolase</keyword>
<evidence type="ECO:0000256" key="1">
    <source>
        <dbReference type="ARBA" id="ARBA00009431"/>
    </source>
</evidence>
<comment type="caution">
    <text evidence="6">The sequence shown here is derived from an EMBL/GenBank/DDBJ whole genome shotgun (WGS) entry which is preliminary data.</text>
</comment>
<keyword evidence="7" id="KW-1185">Reference proteome</keyword>
<dbReference type="SUPFAM" id="SSF53474">
    <property type="entry name" value="alpha/beta-Hydrolases"/>
    <property type="match status" value="1"/>
</dbReference>
<dbReference type="Proteomes" id="UP000184267">
    <property type="component" value="Unassembled WGS sequence"/>
</dbReference>
<comment type="similarity">
    <text evidence="1">Belongs to the peptidase S10 family.</text>
</comment>
<reference evidence="6 7" key="1">
    <citation type="submission" date="2016-10" db="EMBL/GenBank/DDBJ databases">
        <title>Genome sequence of the basidiomycete white-rot fungus Trametes pubescens.</title>
        <authorList>
            <person name="Makela M.R."/>
            <person name="Granchi Z."/>
            <person name="Peng M."/>
            <person name="De Vries R.P."/>
            <person name="Grigoriev I."/>
            <person name="Riley R."/>
            <person name="Hilden K."/>
        </authorList>
    </citation>
    <scope>NUCLEOTIDE SEQUENCE [LARGE SCALE GENOMIC DNA]</scope>
    <source>
        <strain evidence="6 7">FBCC735</strain>
    </source>
</reference>
<evidence type="ECO:0000256" key="4">
    <source>
        <dbReference type="ARBA" id="ARBA00022801"/>
    </source>
</evidence>
<dbReference type="InterPro" id="IPR029058">
    <property type="entry name" value="AB_hydrolase_fold"/>
</dbReference>
<organism evidence="6 7">
    <name type="scientific">Trametes pubescens</name>
    <name type="common">White-rot fungus</name>
    <dbReference type="NCBI Taxonomy" id="154538"/>
    <lineage>
        <taxon>Eukaryota</taxon>
        <taxon>Fungi</taxon>
        <taxon>Dikarya</taxon>
        <taxon>Basidiomycota</taxon>
        <taxon>Agaricomycotina</taxon>
        <taxon>Agaricomycetes</taxon>
        <taxon>Polyporales</taxon>
        <taxon>Polyporaceae</taxon>
        <taxon>Trametes</taxon>
    </lineage>
</organism>
<dbReference type="GO" id="GO:0004185">
    <property type="term" value="F:serine-type carboxypeptidase activity"/>
    <property type="evidence" value="ECO:0007669"/>
    <property type="project" value="InterPro"/>
</dbReference>
<dbReference type="OMA" id="WTESCAG"/>
<dbReference type="Gene3D" id="3.40.50.1820">
    <property type="entry name" value="alpha/beta hydrolase"/>
    <property type="match status" value="1"/>
</dbReference>
<dbReference type="GO" id="GO:0006508">
    <property type="term" value="P:proteolysis"/>
    <property type="evidence" value="ECO:0007669"/>
    <property type="project" value="UniProtKB-KW"/>
</dbReference>
<dbReference type="Gene3D" id="1.10.287.410">
    <property type="match status" value="1"/>
</dbReference>
<evidence type="ECO:0000313" key="6">
    <source>
        <dbReference type="EMBL" id="OJT04774.1"/>
    </source>
</evidence>
<evidence type="ECO:0000313" key="7">
    <source>
        <dbReference type="Proteomes" id="UP000184267"/>
    </source>
</evidence>
<gene>
    <name evidence="6" type="ORF">TRAPUB_4568</name>
</gene>
<dbReference type="OrthoDB" id="443318at2759"/>
<dbReference type="EMBL" id="MNAD01001519">
    <property type="protein sequence ID" value="OJT04774.1"/>
    <property type="molecule type" value="Genomic_DNA"/>
</dbReference>
<evidence type="ECO:0000256" key="2">
    <source>
        <dbReference type="ARBA" id="ARBA00022645"/>
    </source>
</evidence>
<proteinExistence type="inferred from homology"/>
<sequence>MFFADDKFSKYKKAEFALWTESCAGFLRSPGAVPRIPILCGIESVGSETTAGKSHRSSYLCSYHPLVSNGTIAQATQAWNSTSGCKDQITKCNDGGTNDICSSAQQFCNAEILSAVLGPHDPYYILSGVVDLYPPDITRYLTNTSLMQTIGAESTWVMSSDDIYFNFADTGDWMRTSRPLLEKVIDAGVRTVIYDGDADYILNFHGVEAMVDALQTKFTTDFAKQEFANFTVNNEVTGLYKNAGTFSYVRIFGAGHEVPAYTHGSLPVGAAAFQMFAQIMGNNSLSAGTVQTTATTGGATSTGASAADPTATQPNAAALLASGSLWTVLAAMLVAAVTPV</sequence>
<dbReference type="Pfam" id="PF00450">
    <property type="entry name" value="Peptidase_S10"/>
    <property type="match status" value="1"/>
</dbReference>
<dbReference type="STRING" id="154538.A0A1M2VB49"/>
<dbReference type="InterPro" id="IPR001563">
    <property type="entry name" value="Peptidase_S10"/>
</dbReference>
<keyword evidence="5" id="KW-0325">Glycoprotein</keyword>
<keyword evidence="2 6" id="KW-0121">Carboxypeptidase</keyword>
<protein>
    <submittedName>
        <fullName evidence="6">Carboxypeptidase S1</fullName>
    </submittedName>
</protein>
<accession>A0A1M2VB49</accession>
<dbReference type="AlphaFoldDB" id="A0A1M2VB49"/>
<keyword evidence="3" id="KW-0645">Protease</keyword>
<evidence type="ECO:0000256" key="3">
    <source>
        <dbReference type="ARBA" id="ARBA00022670"/>
    </source>
</evidence>